<feature type="compositionally biased region" description="Basic and acidic residues" evidence="1">
    <location>
        <begin position="134"/>
        <end position="147"/>
    </location>
</feature>
<evidence type="ECO:0000313" key="3">
    <source>
        <dbReference type="Proteomes" id="UP001212841"/>
    </source>
</evidence>
<proteinExistence type="predicted"/>
<dbReference type="EMBL" id="JADGJD010000338">
    <property type="protein sequence ID" value="KAJ3051982.1"/>
    <property type="molecule type" value="Genomic_DNA"/>
</dbReference>
<reference evidence="2" key="1">
    <citation type="submission" date="2020-05" db="EMBL/GenBank/DDBJ databases">
        <title>Phylogenomic resolution of chytrid fungi.</title>
        <authorList>
            <person name="Stajich J.E."/>
            <person name="Amses K."/>
            <person name="Simmons R."/>
            <person name="Seto K."/>
            <person name="Myers J."/>
            <person name="Bonds A."/>
            <person name="Quandt C.A."/>
            <person name="Barry K."/>
            <person name="Liu P."/>
            <person name="Grigoriev I."/>
            <person name="Longcore J.E."/>
            <person name="James T.Y."/>
        </authorList>
    </citation>
    <scope>NUCLEOTIDE SEQUENCE</scope>
    <source>
        <strain evidence="2">JEL0318</strain>
    </source>
</reference>
<organism evidence="2 3">
    <name type="scientific">Rhizophlyctis rosea</name>
    <dbReference type="NCBI Taxonomy" id="64517"/>
    <lineage>
        <taxon>Eukaryota</taxon>
        <taxon>Fungi</taxon>
        <taxon>Fungi incertae sedis</taxon>
        <taxon>Chytridiomycota</taxon>
        <taxon>Chytridiomycota incertae sedis</taxon>
        <taxon>Chytridiomycetes</taxon>
        <taxon>Rhizophlyctidales</taxon>
        <taxon>Rhizophlyctidaceae</taxon>
        <taxon>Rhizophlyctis</taxon>
    </lineage>
</organism>
<feature type="compositionally biased region" description="Acidic residues" evidence="1">
    <location>
        <begin position="554"/>
        <end position="563"/>
    </location>
</feature>
<name>A0AAD5X1W8_9FUNG</name>
<keyword evidence="3" id="KW-1185">Reference proteome</keyword>
<comment type="caution">
    <text evidence="2">The sequence shown here is derived from an EMBL/GenBank/DDBJ whole genome shotgun (WGS) entry which is preliminary data.</text>
</comment>
<evidence type="ECO:0000313" key="2">
    <source>
        <dbReference type="EMBL" id="KAJ3051982.1"/>
    </source>
</evidence>
<protein>
    <submittedName>
        <fullName evidence="2">Uncharacterized protein</fullName>
    </submittedName>
</protein>
<feature type="region of interest" description="Disordered" evidence="1">
    <location>
        <begin position="134"/>
        <end position="158"/>
    </location>
</feature>
<dbReference type="Proteomes" id="UP001212841">
    <property type="component" value="Unassembled WGS sequence"/>
</dbReference>
<feature type="compositionally biased region" description="Basic and acidic residues" evidence="1">
    <location>
        <begin position="564"/>
        <end position="604"/>
    </location>
</feature>
<evidence type="ECO:0000256" key="1">
    <source>
        <dbReference type="SAM" id="MobiDB-lite"/>
    </source>
</evidence>
<feature type="region of interest" description="Disordered" evidence="1">
    <location>
        <begin position="553"/>
        <end position="627"/>
    </location>
</feature>
<accession>A0AAD5X1W8</accession>
<dbReference type="AlphaFoldDB" id="A0AAD5X1W8"/>
<sequence length="765" mass="83785">MVLTLTFGEAFWVKTGVGSLSFEHWVIYAAKHQNPRPTTRKNVEILHSDLVQRWPFELQTAKSYFENPSHPNPAKVQAIESLSGATISPAHKRKLLSLLLETFVPRSDAQPDSQSNEKKRKKVGELLTLMEGISDHLRGSASTEREGSGSSRKKPKIDLDANIRPDIVVHSPVRTPPRILPSSPTPSCATRNTLLLSNRHSKDDTTNRTTRILRSELVSYLISRGATTSKGDPISATTNDDQLFTALSKIRMLNIVNDKELPMIVKGARSTRASLAIPSDASITTPWTTDLQFITEMIKSELVIRIIRHKKPFQIDSGSEIEQELFTLLAKMATIPVPDQPRLDAFLLPLHIPDLPTEPTFSDLPTIPFPAINALTKTPLTDLLHGVERFVHAVPKLANLLPKNSRKRPSWNQILDTFYIQESNEAPGGGPLKVHEAAIQQMFQLEAGLCCGGVGEYSKVWLWTWWALEDEYKGGGNEGIGVSQCLGFLSAMAELGAACVKRNASGTRKARDGVEDTTVHEIHVLIDFFVHAYLSGGRFITFNETPSSPLLDGFDIDDVEKDDGDASREATDDRRDDRDVGSVSSRRSESAERRGRPIADDVGGRKGKGRTSGDVSSGGAPSGPAENNVASEMEIVAGSLPLDEVVKRLKKKEVLEVAVGKFTPFAHSLADLSIDPSMAFLILLAPGEDGVFCIYIHREAPMLEAVEPHLKNVTADTHHFAVAKLAPTLKINDVLDVRVPVGVDMTKAVQEAVAKADAKVVEAVK</sequence>
<gene>
    <name evidence="2" type="ORF">HK097_007008</name>
</gene>